<dbReference type="STRING" id="1755647.AS156_13900"/>
<accession>A0A560KV43</accession>
<protein>
    <submittedName>
        <fullName evidence="2">TorA maturation chaperone TorD</fullName>
    </submittedName>
</protein>
<sequence>MRDAGLERAIDAAGGVAELARKIGIAQPSVSNWNRVPAQRVIAVEAVTGIPRTLLRPDLYSEPVVVGDAVDPIDAARAREYALLANLLWSAPSAALLEQIAQLKGDATPLGRAHAALADAASVAVVSEVEREYFDLFVGLGRGELLPYASYYLTGFLNERPLSRLRDDLALLGIERVENNFEPEDHAGTLCEIMAELAAASPTPSPDAQRVFFEKHVSLWMGRLFADMEKAENAGFYRSVGTLGRVFLEIEAEAFTFAN</sequence>
<dbReference type="Pfam" id="PF02613">
    <property type="entry name" value="Nitrate_red_del"/>
    <property type="match status" value="1"/>
</dbReference>
<dbReference type="AlphaFoldDB" id="A0A560KV43"/>
<keyword evidence="3" id="KW-1185">Reference proteome</keyword>
<dbReference type="Gene3D" id="1.10.3480.10">
    <property type="entry name" value="TorD-like"/>
    <property type="match status" value="1"/>
</dbReference>
<dbReference type="InterPro" id="IPR010982">
    <property type="entry name" value="Lambda_DNA-bd_dom_sf"/>
</dbReference>
<dbReference type="InterPro" id="IPR031856">
    <property type="entry name" value="YdaS_toxin-like"/>
</dbReference>
<evidence type="ECO:0000313" key="3">
    <source>
        <dbReference type="Proteomes" id="UP000321304"/>
    </source>
</evidence>
<proteinExistence type="predicted"/>
<evidence type="ECO:0000256" key="1">
    <source>
        <dbReference type="ARBA" id="ARBA00023186"/>
    </source>
</evidence>
<dbReference type="PANTHER" id="PTHR34227">
    <property type="entry name" value="CHAPERONE PROTEIN YCDY"/>
    <property type="match status" value="1"/>
</dbReference>
<dbReference type="PANTHER" id="PTHR34227:SF1">
    <property type="entry name" value="DIMETHYL SULFOXIDE REDUCTASE CHAPERONE-RELATED"/>
    <property type="match status" value="1"/>
</dbReference>
<reference evidence="2 3" key="1">
    <citation type="submission" date="2019-06" db="EMBL/GenBank/DDBJ databases">
        <title>Genomic Encyclopedia of Type Strains, Phase IV (KMG-V): Genome sequencing to study the core and pangenomes of soil and plant-associated prokaryotes.</title>
        <authorList>
            <person name="Whitman W."/>
        </authorList>
    </citation>
    <scope>NUCLEOTIDE SEQUENCE [LARGE SCALE GENOMIC DNA]</scope>
    <source>
        <strain evidence="2 3">BR 10355</strain>
    </source>
</reference>
<dbReference type="SUPFAM" id="SSF89155">
    <property type="entry name" value="TorD-like"/>
    <property type="match status" value="1"/>
</dbReference>
<dbReference type="InterPro" id="IPR036411">
    <property type="entry name" value="TorD-like_sf"/>
</dbReference>
<dbReference type="Proteomes" id="UP000321304">
    <property type="component" value="Unassembled WGS sequence"/>
</dbReference>
<dbReference type="Gene3D" id="1.10.260.40">
    <property type="entry name" value="lambda repressor-like DNA-binding domains"/>
    <property type="match status" value="1"/>
</dbReference>
<dbReference type="SUPFAM" id="SSF47413">
    <property type="entry name" value="lambda repressor-like DNA-binding domains"/>
    <property type="match status" value="1"/>
</dbReference>
<dbReference type="GO" id="GO:0003677">
    <property type="term" value="F:DNA binding"/>
    <property type="evidence" value="ECO:0007669"/>
    <property type="project" value="InterPro"/>
</dbReference>
<dbReference type="RefSeq" id="WP_146992903.1">
    <property type="nucleotide sequence ID" value="NZ_VITY01000023.1"/>
</dbReference>
<organism evidence="2 3">
    <name type="scientific">Bradyrhizobium macuxiense</name>
    <dbReference type="NCBI Taxonomy" id="1755647"/>
    <lineage>
        <taxon>Bacteria</taxon>
        <taxon>Pseudomonadati</taxon>
        <taxon>Pseudomonadota</taxon>
        <taxon>Alphaproteobacteria</taxon>
        <taxon>Hyphomicrobiales</taxon>
        <taxon>Nitrobacteraceae</taxon>
        <taxon>Bradyrhizobium</taxon>
    </lineage>
</organism>
<comment type="caution">
    <text evidence="2">The sequence shown here is derived from an EMBL/GenBank/DDBJ whole genome shotgun (WGS) entry which is preliminary data.</text>
</comment>
<dbReference type="EMBL" id="VITY01000023">
    <property type="protein sequence ID" value="TWB87131.1"/>
    <property type="molecule type" value="Genomic_DNA"/>
</dbReference>
<dbReference type="InterPro" id="IPR020945">
    <property type="entry name" value="DMSO/NO3_reduct_chaperone"/>
</dbReference>
<keyword evidence="1" id="KW-0143">Chaperone</keyword>
<dbReference type="Pfam" id="PF15943">
    <property type="entry name" value="YdaS_toxin"/>
    <property type="match status" value="1"/>
</dbReference>
<evidence type="ECO:0000313" key="2">
    <source>
        <dbReference type="EMBL" id="TWB87131.1"/>
    </source>
</evidence>
<dbReference type="InterPro" id="IPR050289">
    <property type="entry name" value="TorD/DmsD_chaperones"/>
</dbReference>
<name>A0A560KV43_9BRAD</name>
<gene>
    <name evidence="2" type="ORF">FBZ93_12362</name>
</gene>
<dbReference type="OrthoDB" id="8526323at2"/>